<accession>A0A0C9Z8V9</accession>
<feature type="region of interest" description="Disordered" evidence="1">
    <location>
        <begin position="1"/>
        <end position="59"/>
    </location>
</feature>
<evidence type="ECO:0000313" key="3">
    <source>
        <dbReference type="Proteomes" id="UP000054018"/>
    </source>
</evidence>
<reference evidence="3" key="2">
    <citation type="submission" date="2015-01" db="EMBL/GenBank/DDBJ databases">
        <title>Evolutionary Origins and Diversification of the Mycorrhizal Mutualists.</title>
        <authorList>
            <consortium name="DOE Joint Genome Institute"/>
            <consortium name="Mycorrhizal Genomics Consortium"/>
            <person name="Kohler A."/>
            <person name="Kuo A."/>
            <person name="Nagy L.G."/>
            <person name="Floudas D."/>
            <person name="Copeland A."/>
            <person name="Barry K.W."/>
            <person name="Cichocki N."/>
            <person name="Veneault-Fourrey C."/>
            <person name="LaButti K."/>
            <person name="Lindquist E.A."/>
            <person name="Lipzen A."/>
            <person name="Lundell T."/>
            <person name="Morin E."/>
            <person name="Murat C."/>
            <person name="Riley R."/>
            <person name="Ohm R."/>
            <person name="Sun H."/>
            <person name="Tunlid A."/>
            <person name="Henrissat B."/>
            <person name="Grigoriev I.V."/>
            <person name="Hibbett D.S."/>
            <person name="Martin F."/>
        </authorList>
    </citation>
    <scope>NUCLEOTIDE SEQUENCE [LARGE SCALE GENOMIC DNA]</scope>
    <source>
        <strain evidence="3">441</strain>
    </source>
</reference>
<proteinExistence type="predicted"/>
<gene>
    <name evidence="2" type="ORF">PISMIDRAFT_334692</name>
</gene>
<evidence type="ECO:0000256" key="1">
    <source>
        <dbReference type="SAM" id="MobiDB-lite"/>
    </source>
</evidence>
<evidence type="ECO:0000313" key="2">
    <source>
        <dbReference type="EMBL" id="KIK25746.1"/>
    </source>
</evidence>
<dbReference type="EMBL" id="KN833706">
    <property type="protein sequence ID" value="KIK25746.1"/>
    <property type="molecule type" value="Genomic_DNA"/>
</dbReference>
<name>A0A0C9Z8V9_9AGAM</name>
<dbReference type="Proteomes" id="UP000054018">
    <property type="component" value="Unassembled WGS sequence"/>
</dbReference>
<keyword evidence="3" id="KW-1185">Reference proteome</keyword>
<sequence>MNPTQLANMSNAQDNFPTPDATTTTPKNCSSPMAFSKASPTGTPSPRRENRRSFSQQVSALAARLGRVVTGEGGDGGDRIDAGSTLSNSTLVKDGCKYHSSHPFFLFIYTCRLSLPRRDNGERKRQR</sequence>
<protein>
    <submittedName>
        <fullName evidence="2">Uncharacterized protein</fullName>
    </submittedName>
</protein>
<dbReference type="AlphaFoldDB" id="A0A0C9Z8V9"/>
<reference evidence="2 3" key="1">
    <citation type="submission" date="2014-04" db="EMBL/GenBank/DDBJ databases">
        <authorList>
            <consortium name="DOE Joint Genome Institute"/>
            <person name="Kuo A."/>
            <person name="Kohler A."/>
            <person name="Costa M.D."/>
            <person name="Nagy L.G."/>
            <person name="Floudas D."/>
            <person name="Copeland A."/>
            <person name="Barry K.W."/>
            <person name="Cichocki N."/>
            <person name="Veneault-Fourrey C."/>
            <person name="LaButti K."/>
            <person name="Lindquist E.A."/>
            <person name="Lipzen A."/>
            <person name="Lundell T."/>
            <person name="Morin E."/>
            <person name="Murat C."/>
            <person name="Sun H."/>
            <person name="Tunlid A."/>
            <person name="Henrissat B."/>
            <person name="Grigoriev I.V."/>
            <person name="Hibbett D.S."/>
            <person name="Martin F."/>
            <person name="Nordberg H.P."/>
            <person name="Cantor M.N."/>
            <person name="Hua S.X."/>
        </authorList>
    </citation>
    <scope>NUCLEOTIDE SEQUENCE [LARGE SCALE GENOMIC DNA]</scope>
    <source>
        <strain evidence="2 3">441</strain>
    </source>
</reference>
<dbReference type="HOGENOM" id="CLU_1971390_0_0_1"/>
<organism evidence="2 3">
    <name type="scientific">Pisolithus microcarpus 441</name>
    <dbReference type="NCBI Taxonomy" id="765257"/>
    <lineage>
        <taxon>Eukaryota</taxon>
        <taxon>Fungi</taxon>
        <taxon>Dikarya</taxon>
        <taxon>Basidiomycota</taxon>
        <taxon>Agaricomycotina</taxon>
        <taxon>Agaricomycetes</taxon>
        <taxon>Agaricomycetidae</taxon>
        <taxon>Boletales</taxon>
        <taxon>Sclerodermatineae</taxon>
        <taxon>Pisolithaceae</taxon>
        <taxon>Pisolithus</taxon>
    </lineage>
</organism>
<feature type="compositionally biased region" description="Polar residues" evidence="1">
    <location>
        <begin position="1"/>
        <end position="44"/>
    </location>
</feature>